<sequence>MKFTEFKYERPDFELTKASLEMLLFKLEHSENGEDFMDNFNKINKIRNHVNTMVTLCSIRYSINTKDEFYSKENDYWDEVSPMYTELSTRLYKVVLNSKCKEEIKDKIPNAFMKLAECAVKSFDPKIIPDLQEENRLASRHSKLLASAKIEFDGETYNLSSIGVKMTDNDRSIRERATQAKMAWLEANEAEIDEIYDQMVHVRTKMAQDLGFPSYIELGYLRMSRLDYDAEMVKNYRQQVLKYIVPESMKLFEAQRKSLGLDKLAYYDLNNVFVTGNPKPKGTKDDLIDAANKMYHEMSKETGEFFDVLVEQELFDLESKPGKEGGGYCTDLVDYKVPFIFSNFNGTSGDVDVLTHEAGHALQSYLSMQSITIPECMFPTMESAEIHSMSMEFFAHPWMEYFFKEDAEKYYYSHVADAIKFIPYGVLVDHFQHEVYANPNCSKDERKQMWRKLEKQYLPHKDYTGCDFLERGCWWFQQSHIFHNPFYYIDYTLAQVCALQFWKRAVEKDPKAWSDYIHICKIGGTKTFLEIVKEAGLKSPFADGTVEPIIQFAANYLEKFDISKF</sequence>
<dbReference type="Proteomes" id="UP000243297">
    <property type="component" value="Unassembled WGS sequence"/>
</dbReference>
<organism evidence="8 9">
    <name type="scientific">Anaerorhabdus furcosa</name>
    <dbReference type="NCBI Taxonomy" id="118967"/>
    <lineage>
        <taxon>Bacteria</taxon>
        <taxon>Bacillati</taxon>
        <taxon>Bacillota</taxon>
        <taxon>Erysipelotrichia</taxon>
        <taxon>Erysipelotrichales</taxon>
        <taxon>Erysipelotrichaceae</taxon>
        <taxon>Anaerorhabdus</taxon>
    </lineage>
</organism>
<proteinExistence type="inferred from homology"/>
<dbReference type="InterPro" id="IPR011976">
    <property type="entry name" value="Pept_M3B_oligopep-rel"/>
</dbReference>
<dbReference type="AlphaFoldDB" id="A0A1T4PDG0"/>
<dbReference type="STRING" id="118967.SAMN02745191_1946"/>
<evidence type="ECO:0000313" key="8">
    <source>
        <dbReference type="EMBL" id="SJZ89246.1"/>
    </source>
</evidence>
<accession>A0A1T4PDG0</accession>
<evidence type="ECO:0000256" key="4">
    <source>
        <dbReference type="ARBA" id="ARBA00022833"/>
    </source>
</evidence>
<comment type="similarity">
    <text evidence="6">Belongs to the peptidase M3 family.</text>
</comment>
<evidence type="ECO:0000259" key="7">
    <source>
        <dbReference type="Pfam" id="PF01432"/>
    </source>
</evidence>
<protein>
    <submittedName>
        <fullName evidence="8">Oligoendopeptidase, M3 family</fullName>
    </submittedName>
</protein>
<dbReference type="NCBIfam" id="TIGR02289">
    <property type="entry name" value="M3_not_pepF"/>
    <property type="match status" value="1"/>
</dbReference>
<dbReference type="PANTHER" id="PTHR11804:SF28">
    <property type="entry name" value="OLIGOENDOPEPTIDASE F"/>
    <property type="match status" value="1"/>
</dbReference>
<reference evidence="9" key="1">
    <citation type="submission" date="2017-02" db="EMBL/GenBank/DDBJ databases">
        <authorList>
            <person name="Varghese N."/>
            <person name="Submissions S."/>
        </authorList>
    </citation>
    <scope>NUCLEOTIDE SEQUENCE [LARGE SCALE GENOMIC DNA]</scope>
    <source>
        <strain evidence="9">ATCC 25662</strain>
    </source>
</reference>
<dbReference type="GO" id="GO:0004222">
    <property type="term" value="F:metalloendopeptidase activity"/>
    <property type="evidence" value="ECO:0007669"/>
    <property type="project" value="InterPro"/>
</dbReference>
<gene>
    <name evidence="8" type="ORF">SAMN02745191_1946</name>
</gene>
<evidence type="ECO:0000313" key="9">
    <source>
        <dbReference type="Proteomes" id="UP000243297"/>
    </source>
</evidence>
<keyword evidence="5 6" id="KW-0482">Metalloprotease</keyword>
<comment type="cofactor">
    <cofactor evidence="6">
        <name>Zn(2+)</name>
        <dbReference type="ChEBI" id="CHEBI:29105"/>
    </cofactor>
    <text evidence="6">Binds 1 zinc ion.</text>
</comment>
<evidence type="ECO:0000256" key="6">
    <source>
        <dbReference type="RuleBase" id="RU003435"/>
    </source>
</evidence>
<evidence type="ECO:0000256" key="1">
    <source>
        <dbReference type="ARBA" id="ARBA00022670"/>
    </source>
</evidence>
<dbReference type="Gene3D" id="1.10.1370.30">
    <property type="match status" value="1"/>
</dbReference>
<evidence type="ECO:0000256" key="5">
    <source>
        <dbReference type="ARBA" id="ARBA00023049"/>
    </source>
</evidence>
<dbReference type="PANTHER" id="PTHR11804">
    <property type="entry name" value="PROTEASE M3 THIMET OLIGOPEPTIDASE-RELATED"/>
    <property type="match status" value="1"/>
</dbReference>
<feature type="domain" description="Peptidase M3A/M3B catalytic" evidence="7">
    <location>
        <begin position="166"/>
        <end position="545"/>
    </location>
</feature>
<keyword evidence="9" id="KW-1185">Reference proteome</keyword>
<dbReference type="GO" id="GO:0006508">
    <property type="term" value="P:proteolysis"/>
    <property type="evidence" value="ECO:0007669"/>
    <property type="project" value="UniProtKB-KW"/>
</dbReference>
<dbReference type="RefSeq" id="WP_078712350.1">
    <property type="nucleotide sequence ID" value="NZ_FUWY01000006.1"/>
</dbReference>
<keyword evidence="3 6" id="KW-0378">Hydrolase</keyword>
<evidence type="ECO:0000256" key="3">
    <source>
        <dbReference type="ARBA" id="ARBA00022801"/>
    </source>
</evidence>
<keyword evidence="2 6" id="KW-0479">Metal-binding</keyword>
<keyword evidence="1 6" id="KW-0645">Protease</keyword>
<keyword evidence="4 6" id="KW-0862">Zinc</keyword>
<name>A0A1T4PDG0_9FIRM</name>
<dbReference type="CDD" id="cd09606">
    <property type="entry name" value="M3B_PepF"/>
    <property type="match status" value="1"/>
</dbReference>
<dbReference type="InterPro" id="IPR001567">
    <property type="entry name" value="Pept_M3A_M3B_dom"/>
</dbReference>
<dbReference type="EMBL" id="FUWY01000006">
    <property type="protein sequence ID" value="SJZ89246.1"/>
    <property type="molecule type" value="Genomic_DNA"/>
</dbReference>
<dbReference type="GO" id="GO:0046872">
    <property type="term" value="F:metal ion binding"/>
    <property type="evidence" value="ECO:0007669"/>
    <property type="project" value="UniProtKB-UniRule"/>
</dbReference>
<dbReference type="OrthoDB" id="9762795at2"/>
<evidence type="ECO:0000256" key="2">
    <source>
        <dbReference type="ARBA" id="ARBA00022723"/>
    </source>
</evidence>
<dbReference type="GO" id="GO:0006518">
    <property type="term" value="P:peptide metabolic process"/>
    <property type="evidence" value="ECO:0007669"/>
    <property type="project" value="TreeGrafter"/>
</dbReference>
<dbReference type="Pfam" id="PF01432">
    <property type="entry name" value="Peptidase_M3"/>
    <property type="match status" value="1"/>
</dbReference>
<dbReference type="InterPro" id="IPR045090">
    <property type="entry name" value="Pept_M3A_M3B"/>
</dbReference>
<dbReference type="SUPFAM" id="SSF55486">
    <property type="entry name" value="Metalloproteases ('zincins'), catalytic domain"/>
    <property type="match status" value="1"/>
</dbReference>